<dbReference type="EMBL" id="PGOL01002959">
    <property type="protein sequence ID" value="PKI43952.1"/>
    <property type="molecule type" value="Genomic_DNA"/>
</dbReference>
<accession>A0A2I0IJ03</accession>
<reference evidence="2 3" key="1">
    <citation type="submission" date="2017-11" db="EMBL/GenBank/DDBJ databases">
        <title>De-novo sequencing of pomegranate (Punica granatum L.) genome.</title>
        <authorList>
            <person name="Akparov Z."/>
            <person name="Amiraslanov A."/>
            <person name="Hajiyeva S."/>
            <person name="Abbasov M."/>
            <person name="Kaur K."/>
            <person name="Hamwieh A."/>
            <person name="Solovyev V."/>
            <person name="Salamov A."/>
            <person name="Braich B."/>
            <person name="Kosarev P."/>
            <person name="Mahmoud A."/>
            <person name="Hajiyev E."/>
            <person name="Babayeva S."/>
            <person name="Izzatullayeva V."/>
            <person name="Mammadov A."/>
            <person name="Mammadov A."/>
            <person name="Sharifova S."/>
            <person name="Ojaghi J."/>
            <person name="Eynullazada K."/>
            <person name="Bayramov B."/>
            <person name="Abdulazimova A."/>
            <person name="Shahmuradov I."/>
        </authorList>
    </citation>
    <scope>NUCLEOTIDE SEQUENCE [LARGE SCALE GENOMIC DNA]</scope>
    <source>
        <strain evidence="3">cv. AG2017</strain>
        <tissue evidence="2">Leaf</tissue>
    </source>
</reference>
<evidence type="ECO:0008006" key="4">
    <source>
        <dbReference type="Google" id="ProtNLM"/>
    </source>
</evidence>
<dbReference type="Proteomes" id="UP000233551">
    <property type="component" value="Unassembled WGS sequence"/>
</dbReference>
<organism evidence="2 3">
    <name type="scientific">Punica granatum</name>
    <name type="common">Pomegranate</name>
    <dbReference type="NCBI Taxonomy" id="22663"/>
    <lineage>
        <taxon>Eukaryota</taxon>
        <taxon>Viridiplantae</taxon>
        <taxon>Streptophyta</taxon>
        <taxon>Embryophyta</taxon>
        <taxon>Tracheophyta</taxon>
        <taxon>Spermatophyta</taxon>
        <taxon>Magnoliopsida</taxon>
        <taxon>eudicotyledons</taxon>
        <taxon>Gunneridae</taxon>
        <taxon>Pentapetalae</taxon>
        <taxon>rosids</taxon>
        <taxon>malvids</taxon>
        <taxon>Myrtales</taxon>
        <taxon>Lythraceae</taxon>
        <taxon>Punica</taxon>
    </lineage>
</organism>
<dbReference type="AlphaFoldDB" id="A0A2I0IJ03"/>
<comment type="caution">
    <text evidence="2">The sequence shown here is derived from an EMBL/GenBank/DDBJ whole genome shotgun (WGS) entry which is preliminary data.</text>
</comment>
<dbReference type="STRING" id="22663.A0A2I0IJ03"/>
<dbReference type="PANTHER" id="PTHR34222">
    <property type="entry name" value="GAG_PRE-INTEGRS DOMAIN-CONTAINING PROTEIN"/>
    <property type="match status" value="1"/>
</dbReference>
<dbReference type="PANTHER" id="PTHR34222:SF79">
    <property type="entry name" value="RETROVIRUS-RELATED POL POLYPROTEIN FROM TRANSPOSON TNT 1-94"/>
    <property type="match status" value="1"/>
</dbReference>
<protein>
    <recommendedName>
        <fullName evidence="4">CCHC-type domain-containing protein</fullName>
    </recommendedName>
</protein>
<sequence>MPDLNKVYKMVTNEERQRLVTGTRESTSEAAVFMARGETGHGGKRGRFRDFQQNPEGRLVCAHCDKLGHSKNTCWALIGYPSWHSKSKTNAGKGPGHGQTKPRSGPRAKPHFQQGPDCANMA</sequence>
<proteinExistence type="predicted"/>
<evidence type="ECO:0000313" key="3">
    <source>
        <dbReference type="Proteomes" id="UP000233551"/>
    </source>
</evidence>
<evidence type="ECO:0000256" key="1">
    <source>
        <dbReference type="SAM" id="MobiDB-lite"/>
    </source>
</evidence>
<name>A0A2I0IJ03_PUNGR</name>
<keyword evidence="3" id="KW-1185">Reference proteome</keyword>
<evidence type="ECO:0000313" key="2">
    <source>
        <dbReference type="EMBL" id="PKI43952.1"/>
    </source>
</evidence>
<gene>
    <name evidence="2" type="ORF">CRG98_035628</name>
</gene>
<feature type="region of interest" description="Disordered" evidence="1">
    <location>
        <begin position="85"/>
        <end position="122"/>
    </location>
</feature>